<name>A0A9P6E3U2_9AGAR</name>
<feature type="signal peptide" evidence="1">
    <location>
        <begin position="1"/>
        <end position="18"/>
    </location>
</feature>
<evidence type="ECO:0000256" key="1">
    <source>
        <dbReference type="SAM" id="SignalP"/>
    </source>
</evidence>
<keyword evidence="1" id="KW-0732">Signal</keyword>
<proteinExistence type="predicted"/>
<sequence length="109" mass="11765">MSIVALFLITSQTALIQAHLSELAARLGAKYASLGLTLLLLELVITMGMSISALAPSSTTYCIKLSQETIPSLPCLSHAPRQDEASRSNPFKTTAPLHSLRHFSILLFL</sequence>
<evidence type="ECO:0000313" key="3">
    <source>
        <dbReference type="Proteomes" id="UP000807306"/>
    </source>
</evidence>
<accession>A0A9P6E3U2</accession>
<organism evidence="2 3">
    <name type="scientific">Crepidotus variabilis</name>
    <dbReference type="NCBI Taxonomy" id="179855"/>
    <lineage>
        <taxon>Eukaryota</taxon>
        <taxon>Fungi</taxon>
        <taxon>Dikarya</taxon>
        <taxon>Basidiomycota</taxon>
        <taxon>Agaricomycotina</taxon>
        <taxon>Agaricomycetes</taxon>
        <taxon>Agaricomycetidae</taxon>
        <taxon>Agaricales</taxon>
        <taxon>Agaricineae</taxon>
        <taxon>Crepidotaceae</taxon>
        <taxon>Crepidotus</taxon>
    </lineage>
</organism>
<dbReference type="Proteomes" id="UP000807306">
    <property type="component" value="Unassembled WGS sequence"/>
</dbReference>
<protein>
    <submittedName>
        <fullName evidence="2">Uncharacterized protein</fullName>
    </submittedName>
</protein>
<dbReference type="AlphaFoldDB" id="A0A9P6E3U2"/>
<evidence type="ECO:0000313" key="2">
    <source>
        <dbReference type="EMBL" id="KAF9522038.1"/>
    </source>
</evidence>
<comment type="caution">
    <text evidence="2">The sequence shown here is derived from an EMBL/GenBank/DDBJ whole genome shotgun (WGS) entry which is preliminary data.</text>
</comment>
<gene>
    <name evidence="2" type="ORF">CPB83DRAFT_899988</name>
</gene>
<keyword evidence="3" id="KW-1185">Reference proteome</keyword>
<dbReference type="EMBL" id="MU157964">
    <property type="protein sequence ID" value="KAF9522038.1"/>
    <property type="molecule type" value="Genomic_DNA"/>
</dbReference>
<feature type="chain" id="PRO_5040123389" evidence="1">
    <location>
        <begin position="19"/>
        <end position="109"/>
    </location>
</feature>
<reference evidence="2" key="1">
    <citation type="submission" date="2020-11" db="EMBL/GenBank/DDBJ databases">
        <authorList>
            <consortium name="DOE Joint Genome Institute"/>
            <person name="Ahrendt S."/>
            <person name="Riley R."/>
            <person name="Andreopoulos W."/>
            <person name="Labutti K."/>
            <person name="Pangilinan J."/>
            <person name="Ruiz-Duenas F.J."/>
            <person name="Barrasa J.M."/>
            <person name="Sanchez-Garcia M."/>
            <person name="Camarero S."/>
            <person name="Miyauchi S."/>
            <person name="Serrano A."/>
            <person name="Linde D."/>
            <person name="Babiker R."/>
            <person name="Drula E."/>
            <person name="Ayuso-Fernandez I."/>
            <person name="Pacheco R."/>
            <person name="Padilla G."/>
            <person name="Ferreira P."/>
            <person name="Barriuso J."/>
            <person name="Kellner H."/>
            <person name="Castanera R."/>
            <person name="Alfaro M."/>
            <person name="Ramirez L."/>
            <person name="Pisabarro A.G."/>
            <person name="Kuo A."/>
            <person name="Tritt A."/>
            <person name="Lipzen A."/>
            <person name="He G."/>
            <person name="Yan M."/>
            <person name="Ng V."/>
            <person name="Cullen D."/>
            <person name="Martin F."/>
            <person name="Rosso M.-N."/>
            <person name="Henrissat B."/>
            <person name="Hibbett D."/>
            <person name="Martinez A.T."/>
            <person name="Grigoriev I.V."/>
        </authorList>
    </citation>
    <scope>NUCLEOTIDE SEQUENCE</scope>
    <source>
        <strain evidence="2">CBS 506.95</strain>
    </source>
</reference>